<evidence type="ECO:0000259" key="2">
    <source>
        <dbReference type="Pfam" id="PF03407"/>
    </source>
</evidence>
<dbReference type="PANTHER" id="PTHR46038">
    <property type="entry name" value="EXPRESSED PROTEIN-RELATED"/>
    <property type="match status" value="1"/>
</dbReference>
<keyword evidence="1" id="KW-0812">Transmembrane</keyword>
<accession>A0A803LNR7</accession>
<proteinExistence type="predicted"/>
<evidence type="ECO:0000256" key="1">
    <source>
        <dbReference type="SAM" id="Phobius"/>
    </source>
</evidence>
<keyword evidence="1" id="KW-1133">Transmembrane helix</keyword>
<dbReference type="InterPro" id="IPR005069">
    <property type="entry name" value="Nucl-diP-sugar_transferase"/>
</dbReference>
<feature type="transmembrane region" description="Helical" evidence="1">
    <location>
        <begin position="42"/>
        <end position="61"/>
    </location>
</feature>
<dbReference type="Gramene" id="AUR62016596-RA">
    <property type="protein sequence ID" value="AUR62016596-RA:cds"/>
    <property type="gene ID" value="AUR62016596"/>
</dbReference>
<organism evidence="3 4">
    <name type="scientific">Chenopodium quinoa</name>
    <name type="common">Quinoa</name>
    <dbReference type="NCBI Taxonomy" id="63459"/>
    <lineage>
        <taxon>Eukaryota</taxon>
        <taxon>Viridiplantae</taxon>
        <taxon>Streptophyta</taxon>
        <taxon>Embryophyta</taxon>
        <taxon>Tracheophyta</taxon>
        <taxon>Spermatophyta</taxon>
        <taxon>Magnoliopsida</taxon>
        <taxon>eudicotyledons</taxon>
        <taxon>Gunneridae</taxon>
        <taxon>Pentapetalae</taxon>
        <taxon>Caryophyllales</taxon>
        <taxon>Chenopodiaceae</taxon>
        <taxon>Chenopodioideae</taxon>
        <taxon>Atripliceae</taxon>
        <taxon>Chenopodium</taxon>
    </lineage>
</organism>
<keyword evidence="1" id="KW-0472">Membrane</keyword>
<feature type="domain" description="Nucleotide-diphospho-sugar transferase" evidence="2">
    <location>
        <begin position="143"/>
        <end position="260"/>
    </location>
</feature>
<name>A0A803LNR7_CHEQI</name>
<dbReference type="Proteomes" id="UP000596660">
    <property type="component" value="Unplaced"/>
</dbReference>
<reference evidence="3" key="1">
    <citation type="journal article" date="2017" name="Nature">
        <title>The genome of Chenopodium quinoa.</title>
        <authorList>
            <person name="Jarvis D.E."/>
            <person name="Ho Y.S."/>
            <person name="Lightfoot D.J."/>
            <person name="Schmoeckel S.M."/>
            <person name="Li B."/>
            <person name="Borm T.J.A."/>
            <person name="Ohyanagi H."/>
            <person name="Mineta K."/>
            <person name="Michell C.T."/>
            <person name="Saber N."/>
            <person name="Kharbatia N.M."/>
            <person name="Rupper R.R."/>
            <person name="Sharp A.R."/>
            <person name="Dally N."/>
            <person name="Boughton B.A."/>
            <person name="Woo Y.H."/>
            <person name="Gao G."/>
            <person name="Schijlen E.G.W.M."/>
            <person name="Guo X."/>
            <person name="Momin A.A."/>
            <person name="Negrao S."/>
            <person name="Al-Babili S."/>
            <person name="Gehring C."/>
            <person name="Roessner U."/>
            <person name="Jung C."/>
            <person name="Murphy K."/>
            <person name="Arold S.T."/>
            <person name="Gojobori T."/>
            <person name="van der Linden C.G."/>
            <person name="van Loo E.N."/>
            <person name="Jellen E.N."/>
            <person name="Maughan P.J."/>
            <person name="Tester M."/>
        </authorList>
    </citation>
    <scope>NUCLEOTIDE SEQUENCE [LARGE SCALE GENOMIC DNA]</scope>
    <source>
        <strain evidence="3">cv. PI 614886</strain>
    </source>
</reference>
<evidence type="ECO:0000313" key="3">
    <source>
        <dbReference type="EnsemblPlants" id="AUR62016596-RA:cds"/>
    </source>
</evidence>
<sequence length="272" mass="31119">MEEGKISDERSPIMGEITTTTVAVKVDDYSSSSTKPLDFARILKSLLVFSTLGIAFLVLYYSSSDKNGQFVPSLGRLSSSFYGDDNYAVVKDEYYELRKVLEAASTKEKTVILTTLNDAWAEPNSIFDLFLESFRNGNNTAYLLNHLVVVAVDEKAYFRCHELGRLHCYYLKTNESSTMAHEARFMTPIYLDMMWGRLAFLRTILSLGYNFVFTDTDVMWFRDPFPHFTLDSDFQTSCDHFNGNEFNISNAPNNGFVFVRVHVFSFILPPEE</sequence>
<evidence type="ECO:0000313" key="4">
    <source>
        <dbReference type="Proteomes" id="UP000596660"/>
    </source>
</evidence>
<protein>
    <recommendedName>
        <fullName evidence="2">Nucleotide-diphospho-sugar transferase domain-containing protein</fullName>
    </recommendedName>
</protein>
<dbReference type="InterPro" id="IPR044821">
    <property type="entry name" value="At1g28695/At4g15970-like"/>
</dbReference>
<reference evidence="3" key="2">
    <citation type="submission" date="2021-03" db="UniProtKB">
        <authorList>
            <consortium name="EnsemblPlants"/>
        </authorList>
    </citation>
    <scope>IDENTIFICATION</scope>
</reference>
<keyword evidence="4" id="KW-1185">Reference proteome</keyword>
<dbReference type="PANTHER" id="PTHR46038:SF13">
    <property type="entry name" value="GLYCOSYLTRANSFERASE"/>
    <property type="match status" value="1"/>
</dbReference>
<dbReference type="EnsemblPlants" id="AUR62016596-RA">
    <property type="protein sequence ID" value="AUR62016596-RA:cds"/>
    <property type="gene ID" value="AUR62016596"/>
</dbReference>
<dbReference type="Pfam" id="PF03407">
    <property type="entry name" value="Nucleotid_trans"/>
    <property type="match status" value="1"/>
</dbReference>
<dbReference type="AlphaFoldDB" id="A0A803LNR7"/>